<feature type="compositionally biased region" description="Polar residues" evidence="1">
    <location>
        <begin position="63"/>
        <end position="83"/>
    </location>
</feature>
<feature type="region of interest" description="Disordered" evidence="1">
    <location>
        <begin position="296"/>
        <end position="325"/>
    </location>
</feature>
<dbReference type="InterPro" id="IPR003774">
    <property type="entry name" value="AlgH-like"/>
</dbReference>
<accession>A0A2A9MR34</accession>
<dbReference type="Proteomes" id="UP000224006">
    <property type="component" value="Chromosome I"/>
</dbReference>
<feature type="compositionally biased region" description="Low complexity" evidence="1">
    <location>
        <begin position="106"/>
        <end position="124"/>
    </location>
</feature>
<protein>
    <submittedName>
        <fullName evidence="2">Uncharacterized protein</fullName>
    </submittedName>
</protein>
<name>A0A2A9MR34_BESBE</name>
<feature type="region of interest" description="Disordered" evidence="1">
    <location>
        <begin position="458"/>
        <end position="544"/>
    </location>
</feature>
<organism evidence="2 3">
    <name type="scientific">Besnoitia besnoiti</name>
    <name type="common">Apicomplexan protozoan</name>
    <dbReference type="NCBI Taxonomy" id="94643"/>
    <lineage>
        <taxon>Eukaryota</taxon>
        <taxon>Sar</taxon>
        <taxon>Alveolata</taxon>
        <taxon>Apicomplexa</taxon>
        <taxon>Conoidasida</taxon>
        <taxon>Coccidia</taxon>
        <taxon>Eucoccidiorida</taxon>
        <taxon>Eimeriorina</taxon>
        <taxon>Sarcocystidae</taxon>
        <taxon>Besnoitia</taxon>
    </lineage>
</organism>
<feature type="compositionally biased region" description="Low complexity" evidence="1">
    <location>
        <begin position="476"/>
        <end position="536"/>
    </location>
</feature>
<dbReference type="SUPFAM" id="SSF143456">
    <property type="entry name" value="VC0467-like"/>
    <property type="match status" value="2"/>
</dbReference>
<feature type="compositionally biased region" description="Low complexity" evidence="1">
    <location>
        <begin position="458"/>
        <end position="467"/>
    </location>
</feature>
<feature type="region of interest" description="Disordered" evidence="1">
    <location>
        <begin position="804"/>
        <end position="858"/>
    </location>
</feature>
<dbReference type="PANTHER" id="PTHR31984:SF17">
    <property type="entry name" value="TRANSCRIPTIONAL REGULATOR"/>
    <property type="match status" value="1"/>
</dbReference>
<dbReference type="Pfam" id="PF02622">
    <property type="entry name" value="DUF179"/>
    <property type="match status" value="1"/>
</dbReference>
<feature type="region of interest" description="Disordered" evidence="1">
    <location>
        <begin position="190"/>
        <end position="210"/>
    </location>
</feature>
<feature type="compositionally biased region" description="Low complexity" evidence="1">
    <location>
        <begin position="804"/>
        <end position="826"/>
    </location>
</feature>
<feature type="compositionally biased region" description="Basic and acidic residues" evidence="1">
    <location>
        <begin position="683"/>
        <end position="704"/>
    </location>
</feature>
<sequence length="1532" mass="158978">MAASARVGCRGPAALQRTACSRVFSEASHSLELSPRPALASLAPFAHAAPPLSAAFPPRASTRRSQAQQIQPLSETQGLSGSQLPLDAQGRRASPAGGPRGLQRGSSEPRSAARPPRPSRAFDSPSRRSRTVSAAPSAPRAHRAPPPHEPVWLRPAGSLLGMSAPCFRVSRCSSPWRTLLPPFFSSASRAFSSTPGGPGPPSSSSSDASACTAHSRASSSSVSSSSSCLLLASARRLLRLARFVDRHPSLLFLLAPRLRASSAERLPALETLVTSSWPLGGSAALRGLRVEARPRSFPPLPASLAKDAPSLAEEEAASSSPDSHAESPLFQYLCQGLPPSRLTCEDDHRELPRLPLRPASSRLESASWAESAARPAQPRWLTEFILAHLRGQAGTKGGGGGAAAGAEQLRPETLEGSLEFLWSLSRLLSRVQFSPYFFASELHAPLALLLPPVSSLSPRLSSSAPRAPRAPHDDSLASPLASSSPQSLVPASGASAASPLSPGAEAATQGAAPASPTAPDGAGAASPDAPGLSPADCETSPALSRAAEGAPVASALSEADARARLLLEARLVSLLARSPGAGSYGVSSLSAISAASWSPAGVADAGAALRGAGDASPLERLPSRAELEAATRSLLLPPVQWESEPTRRRFAAALQPLRLAAPEAQPARRGRGRSACGGGVHACESRHAGGEEDARSTRGEREGDASCQPRQGEGPLRDAAQAQAPRDDAAREQQSAHSGFLEPAGAVAGAASVSSLRRGHLLLVHPLTADSFWERAVVLITNVTRKGYIEGLILNKRRVWRPSSWDSASPSASSPSGTGSSVSLPPSASPDASRELRRRASSPAAEGDACGPVAPSGEADVPRSAPLSLLPRVCFLSTSYSNFVANAPRQLRLLEALQGQVDQAAARVGGVAPSDAPVCPPTRAHSESPVPSAVSSPSRVAATRVAACRLLIRRAVAALALHAREAAATKARAAETLSRVMEEIATDMLEAVDAPRASASPSSALAASHAADLRREAPYLVHLLQWYRSRELLEQRAEGGAGTGGGQAGGAEAQPALPASSLLPGLPAPHQRRPEPRATPSEPDYGSVTSTLSLSSPLISLTPIQSAPEAGAETHARAEDTALLSGASRRGKDSDTLIVSFLAALPYGSISPAQAAAAAQKTRRDAALARFLPLQTEASAPEYEPMGAAAEAEKPRREGEEAGAALAEARFADEGRGEESGVQHLTGEEGDFGGARQSRLEAETVVEGPGVPTWGAGGTGEAADGAAGSREAARRADKRDGRREEQDSRGETYGSVLERYSFGGPVPGLTVLHTNGKDGLVEVFPEGVFAGTRREGRRRVASPRLRSGGRDLDAQQGPPESGESSRDWRTDASSSAAATAAQLGAGRAAAAGGEGAEKAVESTQSDCFLVGREARAVRCRRFLGKASWRPGQLERELERGMWILVGCADSSVMQDIVFSEAPVICAAENSAVSGETGSDENDLWRCLLSALAARRGDAEGSLYEAMTRVPLCLATEETDREDEDENAEEDSD</sequence>
<gene>
    <name evidence="2" type="ORF">BESB_011140</name>
</gene>
<comment type="caution">
    <text evidence="2">The sequence shown here is derived from an EMBL/GenBank/DDBJ whole genome shotgun (WGS) entry which is preliminary data.</text>
</comment>
<dbReference type="PANTHER" id="PTHR31984">
    <property type="entry name" value="TRANSPORTER, PUTATIVE (DUF179)-RELATED"/>
    <property type="match status" value="1"/>
</dbReference>
<feature type="compositionally biased region" description="Basic and acidic residues" evidence="1">
    <location>
        <begin position="1271"/>
        <end position="1290"/>
    </location>
</feature>
<feature type="compositionally biased region" description="Low complexity" evidence="1">
    <location>
        <begin position="50"/>
        <end position="60"/>
    </location>
</feature>
<evidence type="ECO:0000313" key="2">
    <source>
        <dbReference type="EMBL" id="PFH38772.1"/>
    </source>
</evidence>
<feature type="compositionally biased region" description="Basic and acidic residues" evidence="1">
    <location>
        <begin position="1210"/>
        <end position="1221"/>
    </location>
</feature>
<dbReference type="OrthoDB" id="333265at2759"/>
<keyword evidence="3" id="KW-1185">Reference proteome</keyword>
<feature type="region of interest" description="Disordered" evidence="1">
    <location>
        <begin position="1334"/>
        <end position="1380"/>
    </location>
</feature>
<feature type="region of interest" description="Disordered" evidence="1">
    <location>
        <begin position="50"/>
        <end position="150"/>
    </location>
</feature>
<dbReference type="KEGG" id="bbes:BESB_011140"/>
<feature type="compositionally biased region" description="Low complexity" evidence="1">
    <location>
        <begin position="1050"/>
        <end position="1069"/>
    </location>
</feature>
<feature type="compositionally biased region" description="Basic and acidic residues" evidence="1">
    <location>
        <begin position="1191"/>
        <end position="1200"/>
    </location>
</feature>
<evidence type="ECO:0000256" key="1">
    <source>
        <dbReference type="SAM" id="MobiDB-lite"/>
    </source>
</evidence>
<feature type="region of interest" description="Disordered" evidence="1">
    <location>
        <begin position="911"/>
        <end position="935"/>
    </location>
</feature>
<dbReference type="RefSeq" id="XP_029222781.1">
    <property type="nucleotide sequence ID" value="XM_029359868.1"/>
</dbReference>
<feature type="region of interest" description="Disordered" evidence="1">
    <location>
        <begin position="661"/>
        <end position="742"/>
    </location>
</feature>
<dbReference type="EMBL" id="NWUJ01000001">
    <property type="protein sequence ID" value="PFH38772.1"/>
    <property type="molecule type" value="Genomic_DNA"/>
</dbReference>
<feature type="region of interest" description="Disordered" evidence="1">
    <location>
        <begin position="1037"/>
        <end position="1090"/>
    </location>
</feature>
<feature type="compositionally biased region" description="Low complexity" evidence="1">
    <location>
        <begin position="307"/>
        <end position="325"/>
    </location>
</feature>
<evidence type="ECO:0000313" key="3">
    <source>
        <dbReference type="Proteomes" id="UP000224006"/>
    </source>
</evidence>
<dbReference type="Gene3D" id="3.40.1740.10">
    <property type="entry name" value="VC0467-like"/>
    <property type="match status" value="1"/>
</dbReference>
<reference evidence="2 3" key="1">
    <citation type="submission" date="2017-09" db="EMBL/GenBank/DDBJ databases">
        <title>Genome sequencing of Besnoitia besnoiti strain Bb-Ger1.</title>
        <authorList>
            <person name="Schares G."/>
            <person name="Venepally P."/>
            <person name="Lorenzi H.A."/>
        </authorList>
    </citation>
    <scope>NUCLEOTIDE SEQUENCE [LARGE SCALE GENOMIC DNA]</scope>
    <source>
        <strain evidence="2 3">Bb-Ger1</strain>
    </source>
</reference>
<dbReference type="GeneID" id="40306176"/>
<proteinExistence type="predicted"/>
<feature type="compositionally biased region" description="Gly residues" evidence="1">
    <location>
        <begin position="1039"/>
        <end position="1049"/>
    </location>
</feature>
<feature type="region of interest" description="Disordered" evidence="1">
    <location>
        <begin position="1179"/>
        <end position="1296"/>
    </location>
</feature>
<dbReference type="STRING" id="94643.A0A2A9MR34"/>
<dbReference type="VEuPathDB" id="ToxoDB:BESB_011140"/>
<feature type="compositionally biased region" description="Low complexity" evidence="1">
    <location>
        <begin position="1261"/>
        <end position="1270"/>
    </location>
</feature>